<gene>
    <name evidence="2" type="ORF">E0Z10_g1962</name>
</gene>
<protein>
    <recommendedName>
        <fullName evidence="4">SRR1-like domain-containing protein</fullName>
    </recommendedName>
</protein>
<dbReference type="OrthoDB" id="5240813at2759"/>
<proteinExistence type="predicted"/>
<sequence length="392" mass="44064">MSATVPQFDPLGEMFTPDEESILRGRDPGQKRIKDALIVRLADALTFRRAPRGWQPPFDCFEKAALSQSADSSCFKLPAMSEDQLSKANEVMEYLKGRISQGTSKTSSGVTTDELKNILHISHEIWVKGGKDRILGTIIDSIPNYTQINKIVCIGLSEIASRFDPRSENATVMSQCLAQHLVALSMVRYLRDLVSHEVKLFAADWSYDQSHEEALESLGFTVLDGSYGKQEQFVAIDDNTMLISFSIADSESILPIISEYARPVAMIYDAYDYLITEGHAPPPHSLVWSEVKYNDAWVTVPGPSGPPFEAPTRSEIEAASSLVPLKFPFYTESTGRMLDDYRILMNIFEFDVTGLANRFELHPDTDYRLIATDETEQKRFAGKHSRLFVRKQ</sequence>
<name>A0A4Z0YQZ7_9PEZI</name>
<accession>A0A4Z0YQZ7</accession>
<evidence type="ECO:0000313" key="3">
    <source>
        <dbReference type="Proteomes" id="UP000297716"/>
    </source>
</evidence>
<keyword evidence="3" id="KW-1185">Reference proteome</keyword>
<comment type="caution">
    <text evidence="2">The sequence shown here is derived from an EMBL/GenBank/DDBJ whole genome shotgun (WGS) entry which is preliminary data.</text>
</comment>
<organism evidence="2 3">
    <name type="scientific">Xylaria hypoxylon</name>
    <dbReference type="NCBI Taxonomy" id="37992"/>
    <lineage>
        <taxon>Eukaryota</taxon>
        <taxon>Fungi</taxon>
        <taxon>Dikarya</taxon>
        <taxon>Ascomycota</taxon>
        <taxon>Pezizomycotina</taxon>
        <taxon>Sordariomycetes</taxon>
        <taxon>Xylariomycetidae</taxon>
        <taxon>Xylariales</taxon>
        <taxon>Xylariaceae</taxon>
        <taxon>Xylaria</taxon>
    </lineage>
</organism>
<evidence type="ECO:0000256" key="1">
    <source>
        <dbReference type="SAM" id="MobiDB-lite"/>
    </source>
</evidence>
<dbReference type="AlphaFoldDB" id="A0A4Z0YQZ7"/>
<dbReference type="EMBL" id="SKBN01000022">
    <property type="protein sequence ID" value="TGJ86779.1"/>
    <property type="molecule type" value="Genomic_DNA"/>
</dbReference>
<dbReference type="Proteomes" id="UP000297716">
    <property type="component" value="Unassembled WGS sequence"/>
</dbReference>
<evidence type="ECO:0008006" key="4">
    <source>
        <dbReference type="Google" id="ProtNLM"/>
    </source>
</evidence>
<dbReference type="PANTHER" id="PTHR42080:SF1">
    <property type="entry name" value="SRR1-LIKE DOMAIN-CONTAINING PROTEIN"/>
    <property type="match status" value="1"/>
</dbReference>
<evidence type="ECO:0000313" key="2">
    <source>
        <dbReference type="EMBL" id="TGJ86779.1"/>
    </source>
</evidence>
<dbReference type="PANTHER" id="PTHR42080">
    <property type="entry name" value="SRR1 DOMAIN-CONTAINING PROTEIN"/>
    <property type="match status" value="1"/>
</dbReference>
<reference evidence="2 3" key="1">
    <citation type="submission" date="2019-03" db="EMBL/GenBank/DDBJ databases">
        <title>Draft genome sequence of Xylaria hypoxylon DSM 108379, a ubiquitous saprotrophic-parasitic fungi on hardwood.</title>
        <authorList>
            <person name="Buettner E."/>
            <person name="Leonhardt S."/>
            <person name="Gebauer A.M."/>
            <person name="Liers C."/>
            <person name="Hofrichter M."/>
            <person name="Kellner H."/>
        </authorList>
    </citation>
    <scope>NUCLEOTIDE SEQUENCE [LARGE SCALE GENOMIC DNA]</scope>
    <source>
        <strain evidence="2 3">DSM 108379</strain>
    </source>
</reference>
<feature type="region of interest" description="Disordered" evidence="1">
    <location>
        <begin position="1"/>
        <end position="27"/>
    </location>
</feature>